<accession>A0ABQ6HAV0</accession>
<evidence type="ECO:0000313" key="1">
    <source>
        <dbReference type="EMBL" id="GLX84559.1"/>
    </source>
</evidence>
<name>A0ABQ6HAV0_9GAMM</name>
<reference evidence="1 2" key="1">
    <citation type="submission" date="2023-03" db="EMBL/GenBank/DDBJ databases">
        <title>Thalassotalea loyana LMG 22536T draft genome sequence.</title>
        <authorList>
            <person name="Sawabe T."/>
        </authorList>
    </citation>
    <scope>NUCLEOTIDE SEQUENCE [LARGE SCALE GENOMIC DNA]</scope>
    <source>
        <strain evidence="1 2">LMG 22536</strain>
    </source>
</reference>
<sequence>MEQQQILNLNSLEKDFGILTFEDKKTHSLRIESLGQADLVKVIPAILDYAASHRLKKITVKASDAQAVYFYQHGFCIEASIPAYFGMQDAIFVVRYFETNEPNLSTDQEEILNMALGDSVIQANRELLTDIVISKCEGVFSEHISNQNQVCFTGVEKSNASDSIMFTASLGNKVIATADSQLNKADKAVEFSNFVVNVEYEPNILISCLLADMESYYLSIGCQTSYTLVSADSLIINKTCADNNYEFGGTLKNELIINEAIASLNTWFKRL</sequence>
<dbReference type="Proteomes" id="UP001157134">
    <property type="component" value="Unassembled WGS sequence"/>
</dbReference>
<gene>
    <name evidence="1" type="ORF">tloyanaT_08110</name>
</gene>
<dbReference type="RefSeq" id="WP_284296149.1">
    <property type="nucleotide sequence ID" value="NZ_BSSV01000001.1"/>
</dbReference>
<protein>
    <submittedName>
        <fullName evidence="1">Uncharacterized protein</fullName>
    </submittedName>
</protein>
<organism evidence="1 2">
    <name type="scientific">Thalassotalea loyana</name>
    <dbReference type="NCBI Taxonomy" id="280483"/>
    <lineage>
        <taxon>Bacteria</taxon>
        <taxon>Pseudomonadati</taxon>
        <taxon>Pseudomonadota</taxon>
        <taxon>Gammaproteobacteria</taxon>
        <taxon>Alteromonadales</taxon>
        <taxon>Colwelliaceae</taxon>
        <taxon>Thalassotalea</taxon>
    </lineage>
</organism>
<dbReference type="EMBL" id="BSSV01000001">
    <property type="protein sequence ID" value="GLX84559.1"/>
    <property type="molecule type" value="Genomic_DNA"/>
</dbReference>
<evidence type="ECO:0000313" key="2">
    <source>
        <dbReference type="Proteomes" id="UP001157134"/>
    </source>
</evidence>
<comment type="caution">
    <text evidence="1">The sequence shown here is derived from an EMBL/GenBank/DDBJ whole genome shotgun (WGS) entry which is preliminary data.</text>
</comment>
<proteinExistence type="predicted"/>
<keyword evidence="2" id="KW-1185">Reference proteome</keyword>